<dbReference type="EMBL" id="JAJAGQ010000018">
    <property type="protein sequence ID" value="KAJ8535721.1"/>
    <property type="molecule type" value="Genomic_DNA"/>
</dbReference>
<evidence type="ECO:0000313" key="2">
    <source>
        <dbReference type="EMBL" id="KAJ8535721.1"/>
    </source>
</evidence>
<dbReference type="InterPro" id="IPR008948">
    <property type="entry name" value="L-Aspartase-like"/>
</dbReference>
<dbReference type="Proteomes" id="UP001152561">
    <property type="component" value="Unassembled WGS sequence"/>
</dbReference>
<dbReference type="GO" id="GO:0006099">
    <property type="term" value="P:tricarboxylic acid cycle"/>
    <property type="evidence" value="ECO:0007669"/>
    <property type="project" value="TreeGrafter"/>
</dbReference>
<evidence type="ECO:0000313" key="3">
    <source>
        <dbReference type="Proteomes" id="UP001152561"/>
    </source>
</evidence>
<dbReference type="InterPro" id="IPR005677">
    <property type="entry name" value="Fum_hydII"/>
</dbReference>
<dbReference type="GO" id="GO:0006108">
    <property type="term" value="P:malate metabolic process"/>
    <property type="evidence" value="ECO:0007669"/>
    <property type="project" value="TreeGrafter"/>
</dbReference>
<accession>A0A9Q1LI60</accession>
<name>A0A9Q1LI60_9SOLA</name>
<dbReference type="AlphaFoldDB" id="A0A9Q1LI60"/>
<dbReference type="Gene3D" id="1.20.200.10">
    <property type="entry name" value="Fumarase/aspartase (Central domain)"/>
    <property type="match status" value="1"/>
</dbReference>
<dbReference type="Pfam" id="PF00206">
    <property type="entry name" value="Lyase_1"/>
    <property type="match status" value="1"/>
</dbReference>
<dbReference type="SUPFAM" id="SSF48557">
    <property type="entry name" value="L-aspartase-like"/>
    <property type="match status" value="1"/>
</dbReference>
<sequence>MTLGKEIVIAAENKHVVPGDRNPLSLHKEEAQQWERGLNTKKGVSVPTFRFDIKIAAAVAEETNFPWVTAENKFEALAAHDAFVETSGALNTVAASLMKIGNDIRFLGRAR</sequence>
<dbReference type="PANTHER" id="PTHR11444">
    <property type="entry name" value="ASPARTATEAMMONIA/ARGININOSUCCINATE/ADENYLOSUCCINATE LYASE"/>
    <property type="match status" value="1"/>
</dbReference>
<protein>
    <recommendedName>
        <fullName evidence="1">Fumarate lyase N-terminal domain-containing protein</fullName>
    </recommendedName>
</protein>
<organism evidence="2 3">
    <name type="scientific">Anisodus acutangulus</name>
    <dbReference type="NCBI Taxonomy" id="402998"/>
    <lineage>
        <taxon>Eukaryota</taxon>
        <taxon>Viridiplantae</taxon>
        <taxon>Streptophyta</taxon>
        <taxon>Embryophyta</taxon>
        <taxon>Tracheophyta</taxon>
        <taxon>Spermatophyta</taxon>
        <taxon>Magnoliopsida</taxon>
        <taxon>eudicotyledons</taxon>
        <taxon>Gunneridae</taxon>
        <taxon>Pentapetalae</taxon>
        <taxon>asterids</taxon>
        <taxon>lamiids</taxon>
        <taxon>Solanales</taxon>
        <taxon>Solanaceae</taxon>
        <taxon>Solanoideae</taxon>
        <taxon>Hyoscyameae</taxon>
        <taxon>Anisodus</taxon>
    </lineage>
</organism>
<dbReference type="GO" id="GO:0006106">
    <property type="term" value="P:fumarate metabolic process"/>
    <property type="evidence" value="ECO:0007669"/>
    <property type="project" value="InterPro"/>
</dbReference>
<dbReference type="GO" id="GO:0005739">
    <property type="term" value="C:mitochondrion"/>
    <property type="evidence" value="ECO:0007669"/>
    <property type="project" value="TreeGrafter"/>
</dbReference>
<dbReference type="GO" id="GO:0004333">
    <property type="term" value="F:fumarate hydratase activity"/>
    <property type="evidence" value="ECO:0007669"/>
    <property type="project" value="InterPro"/>
</dbReference>
<dbReference type="InterPro" id="IPR022761">
    <property type="entry name" value="Fumarate_lyase_N"/>
</dbReference>
<evidence type="ECO:0000259" key="1">
    <source>
        <dbReference type="Pfam" id="PF00206"/>
    </source>
</evidence>
<dbReference type="OrthoDB" id="1738025at2759"/>
<keyword evidence="3" id="KW-1185">Reference proteome</keyword>
<reference evidence="3" key="1">
    <citation type="journal article" date="2023" name="Proc. Natl. Acad. Sci. U.S.A.">
        <title>Genomic and structural basis for evolution of tropane alkaloid biosynthesis.</title>
        <authorList>
            <person name="Wanga Y.-J."/>
            <person name="Taina T."/>
            <person name="Yua J.-Y."/>
            <person name="Lia J."/>
            <person name="Xua B."/>
            <person name="Chenc J."/>
            <person name="D'Auriad J.C."/>
            <person name="Huanga J.-P."/>
            <person name="Huanga S.-X."/>
        </authorList>
    </citation>
    <scope>NUCLEOTIDE SEQUENCE [LARGE SCALE GENOMIC DNA]</scope>
    <source>
        <strain evidence="3">cv. KIB-2019</strain>
    </source>
</reference>
<gene>
    <name evidence="2" type="ORF">K7X08_023441</name>
</gene>
<dbReference type="PANTHER" id="PTHR11444:SF1">
    <property type="entry name" value="FUMARATE HYDRATASE, MITOCHONDRIAL"/>
    <property type="match status" value="1"/>
</dbReference>
<comment type="caution">
    <text evidence="2">The sequence shown here is derived from an EMBL/GenBank/DDBJ whole genome shotgun (WGS) entry which is preliminary data.</text>
</comment>
<feature type="domain" description="Fumarate lyase N-terminal" evidence="1">
    <location>
        <begin position="45"/>
        <end position="108"/>
    </location>
</feature>
<proteinExistence type="predicted"/>